<comment type="caution">
    <text evidence="2">The sequence shown here is derived from an EMBL/GenBank/DDBJ whole genome shotgun (WGS) entry which is preliminary data.</text>
</comment>
<dbReference type="RefSeq" id="WP_160846521.1">
    <property type="nucleotide sequence ID" value="NZ_WVHT01000027.1"/>
</dbReference>
<keyword evidence="1" id="KW-0812">Transmembrane</keyword>
<proteinExistence type="predicted"/>
<feature type="transmembrane region" description="Helical" evidence="1">
    <location>
        <begin position="12"/>
        <end position="30"/>
    </location>
</feature>
<dbReference type="AlphaFoldDB" id="A0A7K1YFK1"/>
<accession>A0A7K1YFK1</accession>
<evidence type="ECO:0008006" key="4">
    <source>
        <dbReference type="Google" id="ProtNLM"/>
    </source>
</evidence>
<protein>
    <recommendedName>
        <fullName evidence="4">DUF4293 family protein</fullName>
    </recommendedName>
</protein>
<feature type="transmembrane region" description="Helical" evidence="1">
    <location>
        <begin position="65"/>
        <end position="84"/>
    </location>
</feature>
<feature type="transmembrane region" description="Helical" evidence="1">
    <location>
        <begin position="96"/>
        <end position="115"/>
    </location>
</feature>
<evidence type="ECO:0000256" key="1">
    <source>
        <dbReference type="SAM" id="Phobius"/>
    </source>
</evidence>
<evidence type="ECO:0000313" key="3">
    <source>
        <dbReference type="Proteomes" id="UP000466586"/>
    </source>
</evidence>
<reference evidence="2 3" key="1">
    <citation type="submission" date="2019-11" db="EMBL/GenBank/DDBJ databases">
        <title>Pedobacter sp. HMF7647 Genome sequencing and assembly.</title>
        <authorList>
            <person name="Kang H."/>
            <person name="Kim H."/>
            <person name="Joh K."/>
        </authorList>
    </citation>
    <scope>NUCLEOTIDE SEQUENCE [LARGE SCALE GENOMIC DNA]</scope>
    <source>
        <strain evidence="2 3">HMF7647</strain>
    </source>
</reference>
<feature type="transmembrane region" description="Helical" evidence="1">
    <location>
        <begin position="36"/>
        <end position="53"/>
    </location>
</feature>
<name>A0A7K1YFK1_9SPHI</name>
<evidence type="ECO:0000313" key="2">
    <source>
        <dbReference type="EMBL" id="MXV53342.1"/>
    </source>
</evidence>
<keyword evidence="3" id="KW-1185">Reference proteome</keyword>
<organism evidence="2 3">
    <name type="scientific">Hufsiella arboris</name>
    <dbReference type="NCBI Taxonomy" id="2695275"/>
    <lineage>
        <taxon>Bacteria</taxon>
        <taxon>Pseudomonadati</taxon>
        <taxon>Bacteroidota</taxon>
        <taxon>Sphingobacteriia</taxon>
        <taxon>Sphingobacteriales</taxon>
        <taxon>Sphingobacteriaceae</taxon>
        <taxon>Hufsiella</taxon>
    </lineage>
</organism>
<dbReference type="EMBL" id="WVHT01000027">
    <property type="protein sequence ID" value="MXV53342.1"/>
    <property type="molecule type" value="Genomic_DNA"/>
</dbReference>
<sequence>MKKSTFRNQSFYWIIISILCGLLIWNLYVTITQSKLIGLLPIAIQCTLLTMIFKKHEYAKIGIKIWATLFLAIASGLQFVGRLLQDLADGFSYVPLQHYLITGITILIGVLIVVYTNKTVEIETLENSST</sequence>
<keyword evidence="1" id="KW-1133">Transmembrane helix</keyword>
<dbReference type="Proteomes" id="UP000466586">
    <property type="component" value="Unassembled WGS sequence"/>
</dbReference>
<keyword evidence="1" id="KW-0472">Membrane</keyword>
<gene>
    <name evidence="2" type="ORF">GS399_20475</name>
</gene>